<organism evidence="1 2">
    <name type="scientific">Acaulospora morrowiae</name>
    <dbReference type="NCBI Taxonomy" id="94023"/>
    <lineage>
        <taxon>Eukaryota</taxon>
        <taxon>Fungi</taxon>
        <taxon>Fungi incertae sedis</taxon>
        <taxon>Mucoromycota</taxon>
        <taxon>Glomeromycotina</taxon>
        <taxon>Glomeromycetes</taxon>
        <taxon>Diversisporales</taxon>
        <taxon>Acaulosporaceae</taxon>
        <taxon>Acaulospora</taxon>
    </lineage>
</organism>
<feature type="non-terminal residue" evidence="1">
    <location>
        <position position="58"/>
    </location>
</feature>
<protein>
    <submittedName>
        <fullName evidence="1">18473_t:CDS:1</fullName>
    </submittedName>
</protein>
<name>A0A9N9I6D5_9GLOM</name>
<dbReference type="AlphaFoldDB" id="A0A9N9I6D5"/>
<evidence type="ECO:0000313" key="1">
    <source>
        <dbReference type="EMBL" id="CAG8723580.1"/>
    </source>
</evidence>
<gene>
    <name evidence="1" type="ORF">AMORRO_LOCUS13501</name>
</gene>
<dbReference type="OrthoDB" id="2387236at2759"/>
<proteinExistence type="predicted"/>
<dbReference type="EMBL" id="CAJVPV010023351">
    <property type="protein sequence ID" value="CAG8723580.1"/>
    <property type="molecule type" value="Genomic_DNA"/>
</dbReference>
<dbReference type="Proteomes" id="UP000789342">
    <property type="component" value="Unassembled WGS sequence"/>
</dbReference>
<reference evidence="1" key="1">
    <citation type="submission" date="2021-06" db="EMBL/GenBank/DDBJ databases">
        <authorList>
            <person name="Kallberg Y."/>
            <person name="Tangrot J."/>
            <person name="Rosling A."/>
        </authorList>
    </citation>
    <scope>NUCLEOTIDE SEQUENCE</scope>
    <source>
        <strain evidence="1">CL551</strain>
    </source>
</reference>
<comment type="caution">
    <text evidence="1">The sequence shown here is derived from an EMBL/GenBank/DDBJ whole genome shotgun (WGS) entry which is preliminary data.</text>
</comment>
<sequence length="58" mass="6908">MNKVLDRFGASHQSRQECPISQMIYEQSLEKWLLGCYGLPITFRNKSDRQLRDYLIVM</sequence>
<keyword evidence="2" id="KW-1185">Reference proteome</keyword>
<evidence type="ECO:0000313" key="2">
    <source>
        <dbReference type="Proteomes" id="UP000789342"/>
    </source>
</evidence>
<accession>A0A9N9I6D5</accession>